<protein>
    <submittedName>
        <fullName evidence="2">Uncharacterized protein</fullName>
    </submittedName>
</protein>
<evidence type="ECO:0000256" key="1">
    <source>
        <dbReference type="SAM" id="Phobius"/>
    </source>
</evidence>
<proteinExistence type="predicted"/>
<dbReference type="AlphaFoldDB" id="A0A2D1U247"/>
<keyword evidence="1" id="KW-0812">Transmembrane</keyword>
<accession>A0A2D1U247</accession>
<feature type="transmembrane region" description="Helical" evidence="1">
    <location>
        <begin position="84"/>
        <end position="105"/>
    </location>
</feature>
<evidence type="ECO:0000313" key="2">
    <source>
        <dbReference type="EMBL" id="ATP55666.1"/>
    </source>
</evidence>
<organism evidence="2 3">
    <name type="scientific">Pedobacter ginsengisoli</name>
    <dbReference type="NCBI Taxonomy" id="363852"/>
    <lineage>
        <taxon>Bacteria</taxon>
        <taxon>Pseudomonadati</taxon>
        <taxon>Bacteroidota</taxon>
        <taxon>Sphingobacteriia</taxon>
        <taxon>Sphingobacteriales</taxon>
        <taxon>Sphingobacteriaceae</taxon>
        <taxon>Pedobacter</taxon>
    </lineage>
</organism>
<dbReference type="KEGG" id="pgs:CPT03_03880"/>
<dbReference type="OrthoDB" id="673668at2"/>
<evidence type="ECO:0000313" key="3">
    <source>
        <dbReference type="Proteomes" id="UP000223749"/>
    </source>
</evidence>
<keyword evidence="3" id="KW-1185">Reference proteome</keyword>
<gene>
    <name evidence="2" type="ORF">CPT03_03880</name>
</gene>
<keyword evidence="1" id="KW-1133">Transmembrane helix</keyword>
<keyword evidence="1" id="KW-0472">Membrane</keyword>
<feature type="transmembrane region" description="Helical" evidence="1">
    <location>
        <begin position="56"/>
        <end position="78"/>
    </location>
</feature>
<dbReference type="EMBL" id="CP024091">
    <property type="protein sequence ID" value="ATP55666.1"/>
    <property type="molecule type" value="Genomic_DNA"/>
</dbReference>
<sequence length="111" mass="12791">MKQLMPFIIIIIFFVIIGIFIITLYKYRLKRRIIDSGPLDETGLKFLTQLSKDNELLKWAIILMSAGIGLIALEFIPYNAEESPLPYGVEMIFIAGGFLVYHLIIRNQKDK</sequence>
<dbReference type="RefSeq" id="WP_099437612.1">
    <property type="nucleotide sequence ID" value="NZ_CP024091.1"/>
</dbReference>
<name>A0A2D1U247_9SPHI</name>
<reference evidence="2 3" key="1">
    <citation type="submission" date="2017-10" db="EMBL/GenBank/DDBJ databases">
        <title>Whole genome of Pedobacter ginsengisoli T01R-27 isolated from tomato rhizosphere.</title>
        <authorList>
            <person name="Weon H.-Y."/>
            <person name="Lee S.A."/>
            <person name="Sang M.K."/>
            <person name="Song J."/>
        </authorList>
    </citation>
    <scope>NUCLEOTIDE SEQUENCE [LARGE SCALE GENOMIC DNA]</scope>
    <source>
        <strain evidence="2 3">T01R-27</strain>
    </source>
</reference>
<feature type="transmembrane region" description="Helical" evidence="1">
    <location>
        <begin position="6"/>
        <end position="25"/>
    </location>
</feature>
<dbReference type="Proteomes" id="UP000223749">
    <property type="component" value="Chromosome"/>
</dbReference>